<dbReference type="RefSeq" id="XP_034240728.1">
    <property type="nucleotide sequence ID" value="XM_034384837.1"/>
</dbReference>
<evidence type="ECO:0000313" key="3">
    <source>
        <dbReference type="RefSeq" id="XP_034240728.1"/>
    </source>
</evidence>
<dbReference type="OrthoDB" id="6610714at2759"/>
<keyword evidence="1" id="KW-0732">Signal</keyword>
<dbReference type="AlphaFoldDB" id="A0A6P8YLE5"/>
<protein>
    <submittedName>
        <fullName evidence="3">Uncharacterized protein LOC117644974</fullName>
    </submittedName>
</protein>
<proteinExistence type="predicted"/>
<reference evidence="3" key="1">
    <citation type="submission" date="2025-08" db="UniProtKB">
        <authorList>
            <consortium name="RefSeq"/>
        </authorList>
    </citation>
    <scope>IDENTIFICATION</scope>
    <source>
        <tissue evidence="3">Total insect</tissue>
    </source>
</reference>
<name>A0A6P8YLE5_THRPL</name>
<evidence type="ECO:0000313" key="2">
    <source>
        <dbReference type="Proteomes" id="UP000515158"/>
    </source>
</evidence>
<dbReference type="Proteomes" id="UP000515158">
    <property type="component" value="Unplaced"/>
</dbReference>
<dbReference type="GeneID" id="117644974"/>
<accession>A0A6P8YLE5</accession>
<sequence length="202" mass="22777">MPLRCASGVLILKILLLTLMSGIYSRSTARKPKAIPVIYDVGVCTDKKHHIEIYNVTTIMDEWGANYVTADILFRKGMKNTSKFVVIITKCTGAKSPNLCEYYLRWVWTAAICRLIPTRGMIWSPIYDTFEPPYTCPVPPGHFLVRNATVDVDAAMALMPDKLYKYIWPVEVQLYDEHGEMIVCFVATGEARYAKGSTGRPS</sequence>
<feature type="signal peptide" evidence="1">
    <location>
        <begin position="1"/>
        <end position="25"/>
    </location>
</feature>
<organism evidence="3">
    <name type="scientific">Thrips palmi</name>
    <name type="common">Melon thrips</name>
    <dbReference type="NCBI Taxonomy" id="161013"/>
    <lineage>
        <taxon>Eukaryota</taxon>
        <taxon>Metazoa</taxon>
        <taxon>Ecdysozoa</taxon>
        <taxon>Arthropoda</taxon>
        <taxon>Hexapoda</taxon>
        <taxon>Insecta</taxon>
        <taxon>Pterygota</taxon>
        <taxon>Neoptera</taxon>
        <taxon>Paraneoptera</taxon>
        <taxon>Thysanoptera</taxon>
        <taxon>Terebrantia</taxon>
        <taxon>Thripoidea</taxon>
        <taxon>Thripidae</taxon>
        <taxon>Thrips</taxon>
    </lineage>
</organism>
<gene>
    <name evidence="3" type="primary">LOC117644974</name>
</gene>
<evidence type="ECO:0000256" key="1">
    <source>
        <dbReference type="SAM" id="SignalP"/>
    </source>
</evidence>
<feature type="chain" id="PRO_5027709122" evidence="1">
    <location>
        <begin position="26"/>
        <end position="202"/>
    </location>
</feature>
<keyword evidence="2" id="KW-1185">Reference proteome</keyword>
<dbReference type="InParanoid" id="A0A6P8YLE5"/>
<dbReference type="KEGG" id="tpal:117644974"/>